<sequence length="428" mass="48379">MRLTFKSLFPFKPIAPPPPQPPPCRWCSAVSNTTTKPITRGVRPPGKWERLLVDLGEDRQTLPPNRLSKRWMEYHGSKNWEGLLDPLDDGLRGEIIRYGSFVEAAYQSFDFDPSSPTYATCRYAKSSMLERSGVEECCGYRVTKHLHATSSIPLPRWIERMPRWMQVQSSWIGYVAVCDDETEISRLGRRDIVIALRGTATCLEWLENLRATLTHCDGNENNANELKDEPMVETGVLSLYTTGTKTSPSLQKSIRHEILRILRMYSDEPVSLTITGHSLGASLAILAAYDIKTTIKHAPHLSVISFGGPRVGNRTFRHHLEQQGTKILRIVNSDDLITKVPGIFVEDHDDKGWIRKHVKGSRWVYANIGHELRLSSRDSLQLNSIDVATCHDLKTYLDLVNGFVSSTCPFRANARRMLQKATTIPSVK</sequence>
<comment type="caution">
    <text evidence="1">The sequence shown here is derived from an EMBL/GenBank/DDBJ whole genome shotgun (WGS) entry which is preliminary data.</text>
</comment>
<keyword evidence="2" id="KW-1185">Reference proteome</keyword>
<proteinExistence type="predicted"/>
<reference evidence="2" key="1">
    <citation type="journal article" date="2022" name="Mol. Ecol. Resour.">
        <title>The genomes of chicory, endive, great burdock and yacon provide insights into Asteraceae palaeo-polyploidization history and plant inulin production.</title>
        <authorList>
            <person name="Fan W."/>
            <person name="Wang S."/>
            <person name="Wang H."/>
            <person name="Wang A."/>
            <person name="Jiang F."/>
            <person name="Liu H."/>
            <person name="Zhao H."/>
            <person name="Xu D."/>
            <person name="Zhang Y."/>
        </authorList>
    </citation>
    <scope>NUCLEOTIDE SEQUENCE [LARGE SCALE GENOMIC DNA]</scope>
    <source>
        <strain evidence="2">cv. Niubang</strain>
    </source>
</reference>
<gene>
    <name evidence="1" type="ORF">L6452_33020</name>
</gene>
<dbReference type="Proteomes" id="UP001055879">
    <property type="component" value="Linkage Group LG11"/>
</dbReference>
<protein>
    <submittedName>
        <fullName evidence="1">Uncharacterized protein</fullName>
    </submittedName>
</protein>
<organism evidence="1 2">
    <name type="scientific">Arctium lappa</name>
    <name type="common">Greater burdock</name>
    <name type="synonym">Lappa major</name>
    <dbReference type="NCBI Taxonomy" id="4217"/>
    <lineage>
        <taxon>Eukaryota</taxon>
        <taxon>Viridiplantae</taxon>
        <taxon>Streptophyta</taxon>
        <taxon>Embryophyta</taxon>
        <taxon>Tracheophyta</taxon>
        <taxon>Spermatophyta</taxon>
        <taxon>Magnoliopsida</taxon>
        <taxon>eudicotyledons</taxon>
        <taxon>Gunneridae</taxon>
        <taxon>Pentapetalae</taxon>
        <taxon>asterids</taxon>
        <taxon>campanulids</taxon>
        <taxon>Asterales</taxon>
        <taxon>Asteraceae</taxon>
        <taxon>Carduoideae</taxon>
        <taxon>Cardueae</taxon>
        <taxon>Arctiinae</taxon>
        <taxon>Arctium</taxon>
    </lineage>
</organism>
<evidence type="ECO:0000313" key="2">
    <source>
        <dbReference type="Proteomes" id="UP001055879"/>
    </source>
</evidence>
<name>A0ACB8Z7F1_ARCLA</name>
<dbReference type="EMBL" id="CM042057">
    <property type="protein sequence ID" value="KAI3693189.1"/>
    <property type="molecule type" value="Genomic_DNA"/>
</dbReference>
<evidence type="ECO:0000313" key="1">
    <source>
        <dbReference type="EMBL" id="KAI3693189.1"/>
    </source>
</evidence>
<accession>A0ACB8Z7F1</accession>
<reference evidence="1 2" key="2">
    <citation type="journal article" date="2022" name="Mol. Ecol. Resour.">
        <title>The genomes of chicory, endive, great burdock and yacon provide insights into Asteraceae paleo-polyploidization history and plant inulin production.</title>
        <authorList>
            <person name="Fan W."/>
            <person name="Wang S."/>
            <person name="Wang H."/>
            <person name="Wang A."/>
            <person name="Jiang F."/>
            <person name="Liu H."/>
            <person name="Zhao H."/>
            <person name="Xu D."/>
            <person name="Zhang Y."/>
        </authorList>
    </citation>
    <scope>NUCLEOTIDE SEQUENCE [LARGE SCALE GENOMIC DNA]</scope>
    <source>
        <strain evidence="2">cv. Niubang</strain>
    </source>
</reference>